<comment type="caution">
    <text evidence="2">The sequence shown here is derived from an EMBL/GenBank/DDBJ whole genome shotgun (WGS) entry which is preliminary data.</text>
</comment>
<sequence>MGATRRHRRHGHAHADVHCCSLPRPRALMSAARRPRSRASPMPSALSFAPTTSAAPSSAWAAAAVPLLRARAVAAHLVAEAFLPKERERSNALRLVRDGVSTIYDDGASGERL</sequence>
<keyword evidence="3" id="KW-1185">Reference proteome</keyword>
<dbReference type="Proteomes" id="UP000729402">
    <property type="component" value="Unassembled WGS sequence"/>
</dbReference>
<protein>
    <submittedName>
        <fullName evidence="2">Uncharacterized protein</fullName>
    </submittedName>
</protein>
<organism evidence="2 3">
    <name type="scientific">Zizania palustris</name>
    <name type="common">Northern wild rice</name>
    <dbReference type="NCBI Taxonomy" id="103762"/>
    <lineage>
        <taxon>Eukaryota</taxon>
        <taxon>Viridiplantae</taxon>
        <taxon>Streptophyta</taxon>
        <taxon>Embryophyta</taxon>
        <taxon>Tracheophyta</taxon>
        <taxon>Spermatophyta</taxon>
        <taxon>Magnoliopsida</taxon>
        <taxon>Liliopsida</taxon>
        <taxon>Poales</taxon>
        <taxon>Poaceae</taxon>
        <taxon>BOP clade</taxon>
        <taxon>Oryzoideae</taxon>
        <taxon>Oryzeae</taxon>
        <taxon>Zizaniinae</taxon>
        <taxon>Zizania</taxon>
    </lineage>
</organism>
<name>A0A8J5SP78_ZIZPA</name>
<dbReference type="AlphaFoldDB" id="A0A8J5SP78"/>
<reference evidence="2" key="2">
    <citation type="submission" date="2021-02" db="EMBL/GenBank/DDBJ databases">
        <authorList>
            <person name="Kimball J.A."/>
            <person name="Haas M.W."/>
            <person name="Macchietto M."/>
            <person name="Kono T."/>
            <person name="Duquette J."/>
            <person name="Shao M."/>
        </authorList>
    </citation>
    <scope>NUCLEOTIDE SEQUENCE</scope>
    <source>
        <tissue evidence="2">Fresh leaf tissue</tissue>
    </source>
</reference>
<reference evidence="2" key="1">
    <citation type="journal article" date="2021" name="bioRxiv">
        <title>Whole Genome Assembly and Annotation of Northern Wild Rice, Zizania palustris L., Supports a Whole Genome Duplication in the Zizania Genus.</title>
        <authorList>
            <person name="Haas M."/>
            <person name="Kono T."/>
            <person name="Macchietto M."/>
            <person name="Millas R."/>
            <person name="McGilp L."/>
            <person name="Shao M."/>
            <person name="Duquette J."/>
            <person name="Hirsch C.N."/>
            <person name="Kimball J."/>
        </authorList>
    </citation>
    <scope>NUCLEOTIDE SEQUENCE</scope>
    <source>
        <tissue evidence="2">Fresh leaf tissue</tissue>
    </source>
</reference>
<gene>
    <name evidence="2" type="ORF">GUJ93_ZPchr0007g4503</name>
</gene>
<feature type="region of interest" description="Disordered" evidence="1">
    <location>
        <begin position="29"/>
        <end position="52"/>
    </location>
</feature>
<dbReference type="EMBL" id="JAAALK010000282">
    <property type="protein sequence ID" value="KAG8077338.1"/>
    <property type="molecule type" value="Genomic_DNA"/>
</dbReference>
<accession>A0A8J5SP78</accession>
<proteinExistence type="predicted"/>
<evidence type="ECO:0000256" key="1">
    <source>
        <dbReference type="SAM" id="MobiDB-lite"/>
    </source>
</evidence>
<evidence type="ECO:0000313" key="3">
    <source>
        <dbReference type="Proteomes" id="UP000729402"/>
    </source>
</evidence>
<evidence type="ECO:0000313" key="2">
    <source>
        <dbReference type="EMBL" id="KAG8077338.1"/>
    </source>
</evidence>